<organism evidence="7 8">
    <name type="scientific">Phlyctema vagabunda</name>
    <dbReference type="NCBI Taxonomy" id="108571"/>
    <lineage>
        <taxon>Eukaryota</taxon>
        <taxon>Fungi</taxon>
        <taxon>Dikarya</taxon>
        <taxon>Ascomycota</taxon>
        <taxon>Pezizomycotina</taxon>
        <taxon>Leotiomycetes</taxon>
        <taxon>Helotiales</taxon>
        <taxon>Dermateaceae</taxon>
        <taxon>Phlyctema</taxon>
    </lineage>
</organism>
<dbReference type="InterPro" id="IPR002022">
    <property type="entry name" value="Pec_lyase"/>
</dbReference>
<accession>A0ABR4PG22</accession>
<dbReference type="Gene3D" id="2.160.20.10">
    <property type="entry name" value="Single-stranded right-handed beta-helix, Pectin lyase-like"/>
    <property type="match status" value="1"/>
</dbReference>
<evidence type="ECO:0000313" key="7">
    <source>
        <dbReference type="EMBL" id="KAL3422291.1"/>
    </source>
</evidence>
<comment type="caution">
    <text evidence="7">The sequence shown here is derived from an EMBL/GenBank/DDBJ whole genome shotgun (WGS) entry which is preliminary data.</text>
</comment>
<name>A0ABR4PG22_9HELO</name>
<dbReference type="Proteomes" id="UP001629113">
    <property type="component" value="Unassembled WGS sequence"/>
</dbReference>
<comment type="similarity">
    <text evidence="1 4">Belongs to the polysaccharide lyase 1 family.</text>
</comment>
<dbReference type="InterPro" id="IPR045032">
    <property type="entry name" value="PEL"/>
</dbReference>
<keyword evidence="3 4" id="KW-0456">Lyase</keyword>
<dbReference type="PANTHER" id="PTHR31683">
    <property type="entry name" value="PECTATE LYASE 18-RELATED"/>
    <property type="match status" value="1"/>
</dbReference>
<dbReference type="InterPro" id="IPR011050">
    <property type="entry name" value="Pectin_lyase_fold/virulence"/>
</dbReference>
<evidence type="ECO:0000256" key="4">
    <source>
        <dbReference type="RuleBase" id="RU361173"/>
    </source>
</evidence>
<evidence type="ECO:0000313" key="8">
    <source>
        <dbReference type="Proteomes" id="UP001629113"/>
    </source>
</evidence>
<keyword evidence="4" id="KW-0624">Polysaccharide degradation</keyword>
<protein>
    <submittedName>
        <fullName evidence="7">Pectate lyase plyB 1</fullName>
    </submittedName>
</protein>
<dbReference type="SUPFAM" id="SSF51126">
    <property type="entry name" value="Pectin lyase-like"/>
    <property type="match status" value="1"/>
</dbReference>
<comment type="subcellular location">
    <subcellularLocation>
        <location evidence="4">Secreted</location>
    </subcellularLocation>
</comment>
<keyword evidence="4" id="KW-0964">Secreted</keyword>
<dbReference type="InterPro" id="IPR012334">
    <property type="entry name" value="Pectin_lyas_fold"/>
</dbReference>
<dbReference type="GO" id="GO:0016829">
    <property type="term" value="F:lyase activity"/>
    <property type="evidence" value="ECO:0007669"/>
    <property type="project" value="UniProtKB-KW"/>
</dbReference>
<evidence type="ECO:0000256" key="1">
    <source>
        <dbReference type="ARBA" id="ARBA00010980"/>
    </source>
</evidence>
<keyword evidence="8" id="KW-1185">Reference proteome</keyword>
<dbReference type="PANTHER" id="PTHR31683:SF18">
    <property type="entry name" value="PECTATE LYASE 21-RELATED"/>
    <property type="match status" value="1"/>
</dbReference>
<evidence type="ECO:0000256" key="3">
    <source>
        <dbReference type="ARBA" id="ARBA00023239"/>
    </source>
</evidence>
<sequence>MLLLAKYFVALCTSTCAVSAALVPYTGPAPDLPADRQPFGFGVQTTGGAAANTSSVFLVDNMIDLRAALTLPYPRIVYVKGNVAGNEITSGPNGTVYADCQWYIDNGPVKNFNFTQYIMSLNSSYTDSVAAAAAANGTIDGYNATEYLVLLKKMNGWRPQAQNSQKIWAAINVQSNLTLIGWDGDAYLNGVSLIFNAVSNIIVRNLKMSSVRDCFPAPETLTSWNARYDAMSLVTSTNFWIDGNIFADGPAPVAPEPVIWNYQVDRYDGLVDCEDGSDNITFSHNVVANHHKSMLLGGGLKERERDLGKMRFTLFGNHFLNSNSRNPLMRFGTFYIINNLFTNLALNASFYQRPFQYNFGIYTESSALVAGNIFYQDPVTSGPTKIFSYSGLTNSSLPSRLCVPAAESNSTGLANLASPGSELNGVEFDLQADAQQKFEQVVATSPDTAVEGSLLISCNGFKDQEVPIAFDTADDVEAYVRAQSGQLNSHLP</sequence>
<dbReference type="Pfam" id="PF00544">
    <property type="entry name" value="Pectate_lyase_4"/>
    <property type="match status" value="1"/>
</dbReference>
<feature type="signal peptide" evidence="5">
    <location>
        <begin position="1"/>
        <end position="20"/>
    </location>
</feature>
<evidence type="ECO:0000256" key="5">
    <source>
        <dbReference type="SAM" id="SignalP"/>
    </source>
</evidence>
<dbReference type="SMART" id="SM00656">
    <property type="entry name" value="Amb_all"/>
    <property type="match status" value="1"/>
</dbReference>
<proteinExistence type="inferred from homology"/>
<keyword evidence="4" id="KW-0119">Carbohydrate metabolism</keyword>
<dbReference type="EMBL" id="JBFCZG010000005">
    <property type="protein sequence ID" value="KAL3422291.1"/>
    <property type="molecule type" value="Genomic_DNA"/>
</dbReference>
<keyword evidence="2 5" id="KW-0732">Signal</keyword>
<evidence type="ECO:0000256" key="2">
    <source>
        <dbReference type="ARBA" id="ARBA00022729"/>
    </source>
</evidence>
<evidence type="ECO:0000259" key="6">
    <source>
        <dbReference type="SMART" id="SM00656"/>
    </source>
</evidence>
<feature type="domain" description="Pectate lyase" evidence="6">
    <location>
        <begin position="122"/>
        <end position="380"/>
    </location>
</feature>
<gene>
    <name evidence="7" type="ORF">PVAG01_06447</name>
</gene>
<reference evidence="7 8" key="1">
    <citation type="submission" date="2024-06" db="EMBL/GenBank/DDBJ databases">
        <title>Complete genome of Phlyctema vagabunda strain 19-DSS-EL-015.</title>
        <authorList>
            <person name="Fiorenzani C."/>
        </authorList>
    </citation>
    <scope>NUCLEOTIDE SEQUENCE [LARGE SCALE GENOMIC DNA]</scope>
    <source>
        <strain evidence="7 8">19-DSS-EL-015</strain>
    </source>
</reference>
<feature type="chain" id="PRO_5045519887" evidence="5">
    <location>
        <begin position="21"/>
        <end position="492"/>
    </location>
</feature>